<dbReference type="Proteomes" id="UP001146793">
    <property type="component" value="Unassembled WGS sequence"/>
</dbReference>
<organism evidence="6 7">
    <name type="scientific">Anaeramoeba flamelloides</name>
    <dbReference type="NCBI Taxonomy" id="1746091"/>
    <lineage>
        <taxon>Eukaryota</taxon>
        <taxon>Metamonada</taxon>
        <taxon>Anaeramoebidae</taxon>
        <taxon>Anaeramoeba</taxon>
    </lineage>
</organism>
<feature type="transmembrane region" description="Helical" evidence="5">
    <location>
        <begin position="75"/>
        <end position="101"/>
    </location>
</feature>
<name>A0AAV7ZPB5_9EUKA</name>
<evidence type="ECO:0000256" key="3">
    <source>
        <dbReference type="ARBA" id="ARBA00022989"/>
    </source>
</evidence>
<feature type="transmembrane region" description="Helical" evidence="5">
    <location>
        <begin position="234"/>
        <end position="253"/>
    </location>
</feature>
<reference evidence="6" key="1">
    <citation type="submission" date="2022-08" db="EMBL/GenBank/DDBJ databases">
        <title>Novel sulphate-reducing endosymbionts in the free-living metamonad Anaeramoeba.</title>
        <authorList>
            <person name="Jerlstrom-Hultqvist J."/>
            <person name="Cepicka I."/>
            <person name="Gallot-Lavallee L."/>
            <person name="Salas-Leiva D."/>
            <person name="Curtis B.A."/>
            <person name="Zahonova K."/>
            <person name="Pipaliya S."/>
            <person name="Dacks J."/>
            <person name="Roger A.J."/>
        </authorList>
    </citation>
    <scope>NUCLEOTIDE SEQUENCE</scope>
    <source>
        <strain evidence="6">Busselton2</strain>
    </source>
</reference>
<feature type="transmembrane region" description="Helical" evidence="5">
    <location>
        <begin position="198"/>
        <end position="214"/>
    </location>
</feature>
<dbReference type="GO" id="GO:0005886">
    <property type="term" value="C:plasma membrane"/>
    <property type="evidence" value="ECO:0007669"/>
    <property type="project" value="TreeGrafter"/>
</dbReference>
<evidence type="ECO:0000313" key="6">
    <source>
        <dbReference type="EMBL" id="KAJ3443851.1"/>
    </source>
</evidence>
<evidence type="ECO:0000256" key="5">
    <source>
        <dbReference type="SAM" id="Phobius"/>
    </source>
</evidence>
<feature type="transmembrane region" description="Helical" evidence="5">
    <location>
        <begin position="44"/>
        <end position="63"/>
    </location>
</feature>
<dbReference type="PANTHER" id="PTHR23112:SF0">
    <property type="entry name" value="TRANSMEMBRANE PROTEIN 116"/>
    <property type="match status" value="1"/>
</dbReference>
<evidence type="ECO:0000313" key="7">
    <source>
        <dbReference type="Proteomes" id="UP001146793"/>
    </source>
</evidence>
<feature type="transmembrane region" description="Helical" evidence="5">
    <location>
        <begin position="113"/>
        <end position="135"/>
    </location>
</feature>
<comment type="subcellular location">
    <subcellularLocation>
        <location evidence="1">Membrane</location>
        <topology evidence="1">Multi-pass membrane protein</topology>
    </subcellularLocation>
</comment>
<evidence type="ECO:0000256" key="2">
    <source>
        <dbReference type="ARBA" id="ARBA00022692"/>
    </source>
</evidence>
<dbReference type="PANTHER" id="PTHR23112">
    <property type="entry name" value="G PROTEIN-COUPLED RECEPTOR 157-RELATED"/>
    <property type="match status" value="1"/>
</dbReference>
<dbReference type="Gene3D" id="1.20.1070.10">
    <property type="entry name" value="Rhodopsin 7-helix transmembrane proteins"/>
    <property type="match status" value="1"/>
</dbReference>
<dbReference type="GO" id="GO:0007189">
    <property type="term" value="P:adenylate cyclase-activating G protein-coupled receptor signaling pathway"/>
    <property type="evidence" value="ECO:0007669"/>
    <property type="project" value="TreeGrafter"/>
</dbReference>
<keyword evidence="4 5" id="KW-0472">Membrane</keyword>
<dbReference type="EMBL" id="JANTQA010000023">
    <property type="protein sequence ID" value="KAJ3443851.1"/>
    <property type="molecule type" value="Genomic_DNA"/>
</dbReference>
<keyword evidence="2 5" id="KW-0812">Transmembrane</keyword>
<feature type="transmembrane region" description="Helical" evidence="5">
    <location>
        <begin position="12"/>
        <end position="32"/>
    </location>
</feature>
<dbReference type="SUPFAM" id="SSF81321">
    <property type="entry name" value="Family A G protein-coupled receptor-like"/>
    <property type="match status" value="1"/>
</dbReference>
<gene>
    <name evidence="6" type="ORF">M0812_09696</name>
</gene>
<feature type="transmembrane region" description="Helical" evidence="5">
    <location>
        <begin position="155"/>
        <end position="178"/>
    </location>
</feature>
<evidence type="ECO:0000256" key="4">
    <source>
        <dbReference type="ARBA" id="ARBA00023136"/>
    </source>
</evidence>
<dbReference type="AlphaFoldDB" id="A0AAV7ZPB5"/>
<dbReference type="GO" id="GO:0004930">
    <property type="term" value="F:G protein-coupled receptor activity"/>
    <property type="evidence" value="ECO:0007669"/>
    <property type="project" value="TreeGrafter"/>
</dbReference>
<protein>
    <submittedName>
        <fullName evidence="6">G protein-coupled receptor</fullName>
    </submittedName>
</protein>
<comment type="caution">
    <text evidence="6">The sequence shown here is derived from an EMBL/GenBank/DDBJ whole genome shotgun (WGS) entry which is preliminary data.</text>
</comment>
<keyword evidence="3 5" id="KW-1133">Transmembrane helix</keyword>
<accession>A0AAV7ZPB5</accession>
<sequence>MLFFELVVVETIGAFIGSSLSILGAILTFWFSRYVSLKILPFKHYLTTLSFFDFLIGVILFIPGRNLKHFCRIQPTFVCFIWSVPIGFSAMLSTMIYFNLAKGWSMKKLTKRILPPGVFIITSVAISTSLAYYYYGEAGVHNTNWCWIGPEQWQLILVMYIPYWTFTAICLAMGVALWRFFLKQKNQDIHTKWKARRWIIFPICVFFTIFFTSYKRIRQVIDWRLDDLHWLDFLQGLMTPLVGFFDFILFYLLDPQIRNTCFKEMKSKAFDNDNLPLKSHLLLQEDDLITRSSSEENLIL</sequence>
<keyword evidence="6" id="KW-0675">Receptor</keyword>
<evidence type="ECO:0000256" key="1">
    <source>
        <dbReference type="ARBA" id="ARBA00004141"/>
    </source>
</evidence>
<proteinExistence type="predicted"/>